<feature type="chain" id="PRO_5018754725" description="PEP-CTERM protein-sorting domain-containing protein" evidence="2">
    <location>
        <begin position="38"/>
        <end position="261"/>
    </location>
</feature>
<comment type="caution">
    <text evidence="3">The sequence shown here is derived from an EMBL/GenBank/DDBJ whole genome shotgun (WGS) entry which is preliminary data.</text>
</comment>
<keyword evidence="4" id="KW-1185">Reference proteome</keyword>
<evidence type="ECO:0000256" key="1">
    <source>
        <dbReference type="SAM" id="Phobius"/>
    </source>
</evidence>
<dbReference type="EMBL" id="RSCM01000020">
    <property type="protein sequence ID" value="RUS93189.1"/>
    <property type="molecule type" value="Genomic_DNA"/>
</dbReference>
<sequence>MKYKIKSAFQKFANTAITLSGVMTAAGITLSAQSAQALNFSLAPGDFSLIQGIVDNNASSTIAINTSAPANGFGNVFTDNFLLLGANSTDANIPTDSLRNNNSVAGSIPFAITSTDAAQPLTVTFNWAFQGNATGNINDADSFSIVIQNTDPNANDIETIFQRTLVTTDTIPGYGSAIGQIGTIIPGNTLTPGNYEILISLNENTTTNRSSAAGFNNISLSTPAAPVPFGFSTNTSLLVFGGMFYGMNKLKKKMAVKKFQA</sequence>
<reference evidence="3 4" key="1">
    <citation type="journal article" date="2019" name="Genome Biol. Evol.">
        <title>Day and night: Metabolic profiles and evolutionary relationships of six axenic non-marine cyanobacteria.</title>
        <authorList>
            <person name="Will S.E."/>
            <person name="Henke P."/>
            <person name="Boedeker C."/>
            <person name="Huang S."/>
            <person name="Brinkmann H."/>
            <person name="Rohde M."/>
            <person name="Jarek M."/>
            <person name="Friedl T."/>
            <person name="Seufert S."/>
            <person name="Schumacher M."/>
            <person name="Overmann J."/>
            <person name="Neumann-Schaal M."/>
            <person name="Petersen J."/>
        </authorList>
    </citation>
    <scope>NUCLEOTIDE SEQUENCE [LARGE SCALE GENOMIC DNA]</scope>
    <source>
        <strain evidence="3 4">SAG 1403-4b</strain>
    </source>
</reference>
<proteinExistence type="predicted"/>
<keyword evidence="1" id="KW-0812">Transmembrane</keyword>
<evidence type="ECO:0000313" key="4">
    <source>
        <dbReference type="Proteomes" id="UP000276103"/>
    </source>
</evidence>
<dbReference type="OrthoDB" id="494975at2"/>
<accession>A0A3S1C0M6</accession>
<evidence type="ECO:0008006" key="5">
    <source>
        <dbReference type="Google" id="ProtNLM"/>
    </source>
</evidence>
<dbReference type="Proteomes" id="UP000276103">
    <property type="component" value="Unassembled WGS sequence"/>
</dbReference>
<dbReference type="AlphaFoldDB" id="A0A3S1C0M6"/>
<evidence type="ECO:0000256" key="2">
    <source>
        <dbReference type="SAM" id="SignalP"/>
    </source>
</evidence>
<organism evidence="3 4">
    <name type="scientific">Trichormus variabilis SAG 1403-4b</name>
    <dbReference type="NCBI Taxonomy" id="447716"/>
    <lineage>
        <taxon>Bacteria</taxon>
        <taxon>Bacillati</taxon>
        <taxon>Cyanobacteriota</taxon>
        <taxon>Cyanophyceae</taxon>
        <taxon>Nostocales</taxon>
        <taxon>Nostocaceae</taxon>
        <taxon>Trichormus</taxon>
    </lineage>
</organism>
<evidence type="ECO:0000313" key="3">
    <source>
        <dbReference type="EMBL" id="RUS93189.1"/>
    </source>
</evidence>
<keyword evidence="1" id="KW-1133">Transmembrane helix</keyword>
<keyword evidence="2" id="KW-0732">Signal</keyword>
<dbReference type="RefSeq" id="WP_127056311.1">
    <property type="nucleotide sequence ID" value="NZ_RSCM01000020.1"/>
</dbReference>
<gene>
    <name evidence="3" type="ORF">DSM107003_45050</name>
</gene>
<keyword evidence="1" id="KW-0472">Membrane</keyword>
<feature type="signal peptide" evidence="2">
    <location>
        <begin position="1"/>
        <end position="37"/>
    </location>
</feature>
<feature type="transmembrane region" description="Helical" evidence="1">
    <location>
        <begin position="227"/>
        <end position="247"/>
    </location>
</feature>
<name>A0A3S1C0M6_ANAVA</name>
<protein>
    <recommendedName>
        <fullName evidence="5">PEP-CTERM protein-sorting domain-containing protein</fullName>
    </recommendedName>
</protein>